<evidence type="ECO:0000313" key="3">
    <source>
        <dbReference type="EMBL" id="KXZ71084.1"/>
    </source>
</evidence>
<dbReference type="EMBL" id="JRUE01000091">
    <property type="protein sequence ID" value="KXZ72420.1"/>
    <property type="molecule type" value="Genomic_DNA"/>
</dbReference>
<feature type="transmembrane region" description="Helical" evidence="2">
    <location>
        <begin position="7"/>
        <end position="28"/>
    </location>
</feature>
<organism evidence="3 5">
    <name type="scientific">Acinetobacter venetianus</name>
    <dbReference type="NCBI Taxonomy" id="52133"/>
    <lineage>
        <taxon>Bacteria</taxon>
        <taxon>Pseudomonadati</taxon>
        <taxon>Pseudomonadota</taxon>
        <taxon>Gammaproteobacteria</taxon>
        <taxon>Moraxellales</taxon>
        <taxon>Moraxellaceae</taxon>
        <taxon>Acinetobacter</taxon>
    </lineage>
</organism>
<dbReference type="AlphaFoldDB" id="A0A150HVQ9"/>
<evidence type="ECO:0000256" key="1">
    <source>
        <dbReference type="SAM" id="MobiDB-lite"/>
    </source>
</evidence>
<protein>
    <submittedName>
        <fullName evidence="3">Uncharacterized protein</fullName>
    </submittedName>
</protein>
<gene>
    <name evidence="3" type="ORF">AVENLUH13518_01533</name>
    <name evidence="4" type="ORF">AVENLUH5627_01070</name>
</gene>
<proteinExistence type="predicted"/>
<evidence type="ECO:0000256" key="2">
    <source>
        <dbReference type="SAM" id="Phobius"/>
    </source>
</evidence>
<dbReference type="PATRIC" id="fig|52133.18.peg.1109"/>
<keyword evidence="2" id="KW-0472">Membrane</keyword>
<dbReference type="EMBL" id="JRHX01000042">
    <property type="protein sequence ID" value="KXZ71084.1"/>
    <property type="molecule type" value="Genomic_DNA"/>
</dbReference>
<dbReference type="Proteomes" id="UP000075680">
    <property type="component" value="Unassembled WGS sequence"/>
</dbReference>
<evidence type="ECO:0000313" key="5">
    <source>
        <dbReference type="Proteomes" id="UP000075544"/>
    </source>
</evidence>
<evidence type="ECO:0000313" key="4">
    <source>
        <dbReference type="EMBL" id="KXZ72420.1"/>
    </source>
</evidence>
<name>A0A150HVQ9_9GAMM</name>
<comment type="caution">
    <text evidence="3">The sequence shown here is derived from an EMBL/GenBank/DDBJ whole genome shotgun (WGS) entry which is preliminary data.</text>
</comment>
<dbReference type="GeneID" id="58195715"/>
<keyword evidence="2" id="KW-0812">Transmembrane</keyword>
<reference evidence="5 6" key="1">
    <citation type="journal article" date="2016" name="Sci. Rep.">
        <title>Genomic and phenotypic characterization of the species Acinetobacter venetianus.</title>
        <authorList>
            <person name="Fondi M."/>
            <person name="Maida I."/>
            <person name="Perrin E."/>
            <person name="Orlandini V."/>
            <person name="La Torre L."/>
            <person name="Bosi E."/>
            <person name="Negroni A."/>
            <person name="Zanaroli G."/>
            <person name="Fava F."/>
            <person name="Decorosi F."/>
            <person name="Giovannetti L."/>
            <person name="Viti C."/>
            <person name="Vaneechoutte M."/>
            <person name="Dijkshoorn L."/>
            <person name="Fani R."/>
        </authorList>
    </citation>
    <scope>NUCLEOTIDE SEQUENCE [LARGE SCALE GENOMIC DNA]</scope>
    <source>
        <strain evidence="3 5">LUH13518</strain>
        <strain evidence="4 6">LUH5627</strain>
    </source>
</reference>
<dbReference type="RefSeq" id="WP_004881297.1">
    <property type="nucleotide sequence ID" value="NZ_BCLZ01000014.1"/>
</dbReference>
<feature type="region of interest" description="Disordered" evidence="1">
    <location>
        <begin position="33"/>
        <end position="59"/>
    </location>
</feature>
<evidence type="ECO:0000313" key="6">
    <source>
        <dbReference type="Proteomes" id="UP000075680"/>
    </source>
</evidence>
<accession>A0A137XMA8</accession>
<feature type="compositionally biased region" description="Polar residues" evidence="1">
    <location>
        <begin position="40"/>
        <end position="59"/>
    </location>
</feature>
<dbReference type="Proteomes" id="UP000075544">
    <property type="component" value="Unassembled WGS sequence"/>
</dbReference>
<sequence length="59" mass="6202">MKKPNRVFAPIIIAGITVGFLASAYKFVVAKSSPSKEKTVSNAQQAPSSEAANSSDHHS</sequence>
<keyword evidence="2" id="KW-1133">Transmembrane helix</keyword>
<accession>A0A150HVQ9</accession>